<sequence>MMKKIYIVFIASNFKSGKLIRFFTRGRYNHVAFSHEPYISEIYSFARYNYYESLLGGFGPEYSNRYLCQGKDIDIKICQYEVTDEHYKRIKEKLDYYGKTKTRYNILSVLTYPLKKQVELPDTHTCISFMLELLELNNNITINKLETMLSKSVIYEGNLSNRLSYVAALDEDEFFVRKKRLHVWRKNCFYYYWLFATLVRLHI</sequence>
<protein>
    <submittedName>
        <fullName evidence="1">Uncharacterized protein</fullName>
    </submittedName>
</protein>
<dbReference type="EMBL" id="FRCP01000024">
    <property type="protein sequence ID" value="SHM97557.1"/>
    <property type="molecule type" value="Genomic_DNA"/>
</dbReference>
<dbReference type="Proteomes" id="UP000184038">
    <property type="component" value="Unassembled WGS sequence"/>
</dbReference>
<organism evidence="1 2">
    <name type="scientific">Anaerosporobacter mobilis DSM 15930</name>
    <dbReference type="NCBI Taxonomy" id="1120996"/>
    <lineage>
        <taxon>Bacteria</taxon>
        <taxon>Bacillati</taxon>
        <taxon>Bacillota</taxon>
        <taxon>Clostridia</taxon>
        <taxon>Lachnospirales</taxon>
        <taxon>Lachnospiraceae</taxon>
        <taxon>Anaerosporobacter</taxon>
    </lineage>
</organism>
<gene>
    <name evidence="1" type="ORF">SAMN02746066_04177</name>
</gene>
<keyword evidence="2" id="KW-1185">Reference proteome</keyword>
<reference evidence="1 2" key="1">
    <citation type="submission" date="2016-11" db="EMBL/GenBank/DDBJ databases">
        <authorList>
            <person name="Jaros S."/>
            <person name="Januszkiewicz K."/>
            <person name="Wedrychowicz H."/>
        </authorList>
    </citation>
    <scope>NUCLEOTIDE SEQUENCE [LARGE SCALE GENOMIC DNA]</scope>
    <source>
        <strain evidence="1 2">DSM 15930</strain>
    </source>
</reference>
<dbReference type="STRING" id="1120996.SAMN02746066_04177"/>
<dbReference type="AlphaFoldDB" id="A0A1M7N2I2"/>
<evidence type="ECO:0000313" key="2">
    <source>
        <dbReference type="Proteomes" id="UP000184038"/>
    </source>
</evidence>
<proteinExistence type="predicted"/>
<name>A0A1M7N2I2_9FIRM</name>
<accession>A0A1M7N2I2</accession>
<evidence type="ECO:0000313" key="1">
    <source>
        <dbReference type="EMBL" id="SHM97557.1"/>
    </source>
</evidence>